<protein>
    <submittedName>
        <fullName evidence="10">Pyrroloquinoline quinone-dependent dehydrogenase</fullName>
    </submittedName>
</protein>
<dbReference type="InterPro" id="IPR018391">
    <property type="entry name" value="PQQ_b-propeller_rpt"/>
</dbReference>
<keyword evidence="11" id="KW-1185">Reference proteome</keyword>
<keyword evidence="7" id="KW-0408">Iron</keyword>
<dbReference type="InterPro" id="IPR036909">
    <property type="entry name" value="Cyt_c-like_dom_sf"/>
</dbReference>
<evidence type="ECO:0000256" key="6">
    <source>
        <dbReference type="ARBA" id="ARBA00023002"/>
    </source>
</evidence>
<dbReference type="InterPro" id="IPR011047">
    <property type="entry name" value="Quinoprotein_ADH-like_sf"/>
</dbReference>
<dbReference type="Gene3D" id="1.10.760.10">
    <property type="entry name" value="Cytochrome c-like domain"/>
    <property type="match status" value="1"/>
</dbReference>
<dbReference type="Gene3D" id="2.140.10.10">
    <property type="entry name" value="Quinoprotein alcohol dehydrogenase-like superfamily"/>
    <property type="match status" value="2"/>
</dbReference>
<comment type="similarity">
    <text evidence="2">Belongs to the bacterial PQQ dehydrogenase family.</text>
</comment>
<comment type="cofactor">
    <cofactor evidence="1">
        <name>pyrroloquinoline quinone</name>
        <dbReference type="ChEBI" id="CHEBI:58442"/>
    </cofactor>
</comment>
<dbReference type="PANTHER" id="PTHR32303:SF4">
    <property type="entry name" value="QUINOPROTEIN GLUCOSE DEHYDROGENASE"/>
    <property type="match status" value="1"/>
</dbReference>
<name>A0ABT3SXP7_9GAMM</name>
<evidence type="ECO:0000256" key="7">
    <source>
        <dbReference type="ARBA" id="ARBA00023004"/>
    </source>
</evidence>
<evidence type="ECO:0000259" key="9">
    <source>
        <dbReference type="Pfam" id="PF13442"/>
    </source>
</evidence>
<comment type="caution">
    <text evidence="10">The sequence shown here is derived from an EMBL/GenBank/DDBJ whole genome shotgun (WGS) entry which is preliminary data.</text>
</comment>
<dbReference type="InterPro" id="IPR009056">
    <property type="entry name" value="Cyt_c-like_dom"/>
</dbReference>
<evidence type="ECO:0000256" key="2">
    <source>
        <dbReference type="ARBA" id="ARBA00008156"/>
    </source>
</evidence>
<keyword evidence="6" id="KW-0560">Oxidoreductase</keyword>
<dbReference type="RefSeq" id="WP_279252899.1">
    <property type="nucleotide sequence ID" value="NZ_SHNP01000003.1"/>
</dbReference>
<dbReference type="SUPFAM" id="SSF46626">
    <property type="entry name" value="Cytochrome c"/>
    <property type="match status" value="1"/>
</dbReference>
<feature type="domain" description="Pyrrolo-quinoline quinone repeat" evidence="8">
    <location>
        <begin position="562"/>
        <end position="693"/>
    </location>
</feature>
<sequence>MANQQSLVTILLIAALLLLGCGSSSNEDAVTRINALRSSQIVAQSEWRSYLGDQSSNQFSPLTQITTDNVHQLTEAWRYDPGHTGLIPTNPLIVKGVLYGLDGHKNLFALNAASGDELWVYPFNRSATAKGAGRGLVYWEGKLNNGVTAEYILVGHEHLLYAIDAVSGNLVQDFGRNGTVDLRLGLDRKPQSTNVAANTPGTLFENLLIMGFATSEDYSAAPGYIRAYHMPSGQLRWTFKTIPGAGEYGVDTWPEANRDKRGGANAWAGLTVDAERGIVFVPTGSAGYDFYGANRAGDNLFANSLIALDARTGERLWHYQIVRHDLWDRDLPSPPNLVTIQRGGKNIPAVAQSTKSGHVFVFHRETGEPLFPIEELTIAGNGMPGEQLPSSQPMPTSPPPFVDLDFEITTLDKQASETVGEKIAGMSTNKHYAAPNEDGIVLKPGLDGGAQWGGQAYDKATGLIYVNANEVPWTIKMTPVESGTTGDRSPETGYRLFCAHCHGADRKGMGDAVPSLEDIHLKYWPWEIWDIVRNGRGRMPGFSHQPWYYSLGAIVYLYQPNEAEGEQFPASENPGTLTYGARFQKLRDSDNLPGSKPPWGSLNALDLNAGTIRWRIPLGDYPQAEMLGLSGLGAENYGGPVVTAGGLLFIASTPDKKLRAFDKLTGKLLWHGSLPAAGFATPAVYEAMGRQFIVIAAGGGKLDASVGSSYVAYALPGPQASR</sequence>
<feature type="domain" description="Pyrrolo-quinoline quinone repeat" evidence="8">
    <location>
        <begin position="47"/>
        <end position="485"/>
    </location>
</feature>
<evidence type="ECO:0000259" key="8">
    <source>
        <dbReference type="Pfam" id="PF01011"/>
    </source>
</evidence>
<accession>A0ABT3SXP7</accession>
<dbReference type="Pfam" id="PF13442">
    <property type="entry name" value="Cytochrome_CBB3"/>
    <property type="match status" value="1"/>
</dbReference>
<evidence type="ECO:0000313" key="11">
    <source>
        <dbReference type="Proteomes" id="UP001143307"/>
    </source>
</evidence>
<proteinExistence type="inferred from homology"/>
<dbReference type="EMBL" id="SHNP01000003">
    <property type="protein sequence ID" value="MCX2974087.1"/>
    <property type="molecule type" value="Genomic_DNA"/>
</dbReference>
<keyword evidence="5" id="KW-0732">Signal</keyword>
<evidence type="ECO:0000256" key="4">
    <source>
        <dbReference type="ARBA" id="ARBA00022723"/>
    </source>
</evidence>
<evidence type="ECO:0000256" key="3">
    <source>
        <dbReference type="ARBA" id="ARBA00022617"/>
    </source>
</evidence>
<reference evidence="10" key="1">
    <citation type="submission" date="2019-02" db="EMBL/GenBank/DDBJ databases">
        <authorList>
            <person name="Li S.-H."/>
        </authorList>
    </citation>
    <scope>NUCLEOTIDE SEQUENCE</scope>
    <source>
        <strain evidence="10">IMCC8485</strain>
    </source>
</reference>
<dbReference type="SMART" id="SM00564">
    <property type="entry name" value="PQQ"/>
    <property type="match status" value="5"/>
</dbReference>
<gene>
    <name evidence="10" type="ORF">EYC87_10895</name>
</gene>
<evidence type="ECO:0000256" key="5">
    <source>
        <dbReference type="ARBA" id="ARBA00022729"/>
    </source>
</evidence>
<evidence type="ECO:0000256" key="1">
    <source>
        <dbReference type="ARBA" id="ARBA00001931"/>
    </source>
</evidence>
<dbReference type="Proteomes" id="UP001143307">
    <property type="component" value="Unassembled WGS sequence"/>
</dbReference>
<keyword evidence="4" id="KW-0479">Metal-binding</keyword>
<organism evidence="10 11">
    <name type="scientific">Candidatus Seongchinamella marina</name>
    <dbReference type="NCBI Taxonomy" id="2518990"/>
    <lineage>
        <taxon>Bacteria</taxon>
        <taxon>Pseudomonadati</taxon>
        <taxon>Pseudomonadota</taxon>
        <taxon>Gammaproteobacteria</taxon>
        <taxon>Cellvibrionales</taxon>
        <taxon>Halieaceae</taxon>
        <taxon>Seongchinamella</taxon>
    </lineage>
</organism>
<dbReference type="InterPro" id="IPR002372">
    <property type="entry name" value="PQQ_rpt_dom"/>
</dbReference>
<feature type="domain" description="Cytochrome c" evidence="9">
    <location>
        <begin position="489"/>
        <end position="544"/>
    </location>
</feature>
<dbReference type="Pfam" id="PF01011">
    <property type="entry name" value="PQQ"/>
    <property type="match status" value="2"/>
</dbReference>
<dbReference type="SUPFAM" id="SSF50998">
    <property type="entry name" value="Quinoprotein alcohol dehydrogenase-like"/>
    <property type="match status" value="1"/>
</dbReference>
<keyword evidence="3" id="KW-0349">Heme</keyword>
<dbReference type="PANTHER" id="PTHR32303">
    <property type="entry name" value="QUINOPROTEIN ALCOHOL DEHYDROGENASE (CYTOCHROME C)"/>
    <property type="match status" value="1"/>
</dbReference>
<evidence type="ECO:0000313" key="10">
    <source>
        <dbReference type="EMBL" id="MCX2974087.1"/>
    </source>
</evidence>